<dbReference type="RefSeq" id="WP_345043226.1">
    <property type="nucleotide sequence ID" value="NZ_BAABBA010000018.1"/>
</dbReference>
<organism evidence="1 2">
    <name type="scientific">Georgenia daeguensis</name>
    <dbReference type="NCBI Taxonomy" id="908355"/>
    <lineage>
        <taxon>Bacteria</taxon>
        <taxon>Bacillati</taxon>
        <taxon>Actinomycetota</taxon>
        <taxon>Actinomycetes</taxon>
        <taxon>Micrococcales</taxon>
        <taxon>Bogoriellaceae</taxon>
        <taxon>Georgenia</taxon>
    </lineage>
</organism>
<dbReference type="Proteomes" id="UP001499841">
    <property type="component" value="Unassembled WGS sequence"/>
</dbReference>
<keyword evidence="2" id="KW-1185">Reference proteome</keyword>
<gene>
    <name evidence="1" type="ORF">GCM10022262_31640</name>
</gene>
<evidence type="ECO:0000313" key="2">
    <source>
        <dbReference type="Proteomes" id="UP001499841"/>
    </source>
</evidence>
<name>A0ABP8EXT6_9MICO</name>
<accession>A0ABP8EXT6</accession>
<evidence type="ECO:0008006" key="3">
    <source>
        <dbReference type="Google" id="ProtNLM"/>
    </source>
</evidence>
<comment type="caution">
    <text evidence="1">The sequence shown here is derived from an EMBL/GenBank/DDBJ whole genome shotgun (WGS) entry which is preliminary data.</text>
</comment>
<sequence>MAVATLIEVEPDVDVYADHVKVWCVDCEGPAHEIDGFCESCGERGHDPL</sequence>
<reference evidence="2" key="1">
    <citation type="journal article" date="2019" name="Int. J. Syst. Evol. Microbiol.">
        <title>The Global Catalogue of Microorganisms (GCM) 10K type strain sequencing project: providing services to taxonomists for standard genome sequencing and annotation.</title>
        <authorList>
            <consortium name="The Broad Institute Genomics Platform"/>
            <consortium name="The Broad Institute Genome Sequencing Center for Infectious Disease"/>
            <person name="Wu L."/>
            <person name="Ma J."/>
        </authorList>
    </citation>
    <scope>NUCLEOTIDE SEQUENCE [LARGE SCALE GENOMIC DNA]</scope>
    <source>
        <strain evidence="2">JCM 17459</strain>
    </source>
</reference>
<dbReference type="EMBL" id="BAABBA010000018">
    <property type="protein sequence ID" value="GAA4288804.1"/>
    <property type="molecule type" value="Genomic_DNA"/>
</dbReference>
<proteinExistence type="predicted"/>
<protein>
    <recommendedName>
        <fullName evidence="3">Small CPxCG-related zinc finger protein</fullName>
    </recommendedName>
</protein>
<evidence type="ECO:0000313" key="1">
    <source>
        <dbReference type="EMBL" id="GAA4288804.1"/>
    </source>
</evidence>